<dbReference type="InterPro" id="IPR027417">
    <property type="entry name" value="P-loop_NTPase"/>
</dbReference>
<evidence type="ECO:0000256" key="2">
    <source>
        <dbReference type="ARBA" id="ARBA00022840"/>
    </source>
</evidence>
<dbReference type="Pfam" id="PF10431">
    <property type="entry name" value="ClpB_D2-small"/>
    <property type="match status" value="1"/>
</dbReference>
<reference evidence="6" key="2">
    <citation type="submission" date="2021-08" db="EMBL/GenBank/DDBJ databases">
        <authorList>
            <person name="Tani A."/>
            <person name="Ola A."/>
            <person name="Ogura Y."/>
            <person name="Katsura K."/>
            <person name="Hayashi T."/>
        </authorList>
    </citation>
    <scope>NUCLEOTIDE SEQUENCE</scope>
    <source>
        <strain evidence="6">DSM 14458</strain>
    </source>
</reference>
<dbReference type="PANTHER" id="PTHR11638:SF18">
    <property type="entry name" value="HEAT SHOCK PROTEIN 104"/>
    <property type="match status" value="1"/>
</dbReference>
<dbReference type="Proteomes" id="UP001055093">
    <property type="component" value="Unassembled WGS sequence"/>
</dbReference>
<keyword evidence="1" id="KW-0547">Nucleotide-binding</keyword>
<dbReference type="Gene3D" id="1.10.8.60">
    <property type="match status" value="1"/>
</dbReference>
<gene>
    <name evidence="6" type="ORF">BGCPKDLD_4868</name>
</gene>
<proteinExistence type="predicted"/>
<dbReference type="SUPFAM" id="SSF52540">
    <property type="entry name" value="P-loop containing nucleoside triphosphate hydrolases"/>
    <property type="match status" value="1"/>
</dbReference>
<comment type="caution">
    <text evidence="6">The sequence shown here is derived from an EMBL/GenBank/DDBJ whole genome shotgun (WGS) entry which is preliminary data.</text>
</comment>
<evidence type="ECO:0000313" key="6">
    <source>
        <dbReference type="EMBL" id="GJE78254.1"/>
    </source>
</evidence>
<keyword evidence="2" id="KW-0067">ATP-binding</keyword>
<keyword evidence="7" id="KW-1185">Reference proteome</keyword>
<feature type="domain" description="AAA+ ATPase" evidence="4">
    <location>
        <begin position="339"/>
        <end position="484"/>
    </location>
</feature>
<dbReference type="InterPro" id="IPR050130">
    <property type="entry name" value="ClpA_ClpB"/>
</dbReference>
<organism evidence="6 7">
    <name type="scientific">Methylorubrum suomiense</name>
    <dbReference type="NCBI Taxonomy" id="144191"/>
    <lineage>
        <taxon>Bacteria</taxon>
        <taxon>Pseudomonadati</taxon>
        <taxon>Pseudomonadota</taxon>
        <taxon>Alphaproteobacteria</taxon>
        <taxon>Hyphomicrobiales</taxon>
        <taxon>Methylobacteriaceae</taxon>
        <taxon>Methylorubrum</taxon>
    </lineage>
</organism>
<evidence type="ECO:0000259" key="5">
    <source>
        <dbReference type="SMART" id="SM01086"/>
    </source>
</evidence>
<protein>
    <recommendedName>
        <fullName evidence="8">ATPase</fullName>
    </recommendedName>
</protein>
<dbReference type="SMART" id="SM01086">
    <property type="entry name" value="ClpB_D2-small"/>
    <property type="match status" value="1"/>
</dbReference>
<name>A0ABQ4V2E3_9HYPH</name>
<dbReference type="CDD" id="cd19499">
    <property type="entry name" value="RecA-like_ClpB_Hsp104-like"/>
    <property type="match status" value="1"/>
</dbReference>
<evidence type="ECO:0000256" key="3">
    <source>
        <dbReference type="ARBA" id="ARBA00023186"/>
    </source>
</evidence>
<evidence type="ECO:0000256" key="1">
    <source>
        <dbReference type="ARBA" id="ARBA00022741"/>
    </source>
</evidence>
<dbReference type="InterPro" id="IPR001270">
    <property type="entry name" value="ClpA/B"/>
</dbReference>
<dbReference type="InterPro" id="IPR003593">
    <property type="entry name" value="AAA+_ATPase"/>
</dbReference>
<reference evidence="6" key="1">
    <citation type="journal article" date="2021" name="Front. Microbiol.">
        <title>Comprehensive Comparative Genomics and Phenotyping of Methylobacterium Species.</title>
        <authorList>
            <person name="Alessa O."/>
            <person name="Ogura Y."/>
            <person name="Fujitani Y."/>
            <person name="Takami H."/>
            <person name="Hayashi T."/>
            <person name="Sahin N."/>
            <person name="Tani A."/>
        </authorList>
    </citation>
    <scope>NUCLEOTIDE SEQUENCE</scope>
    <source>
        <strain evidence="6">DSM 14458</strain>
    </source>
</reference>
<dbReference type="SMART" id="SM00382">
    <property type="entry name" value="AAA"/>
    <property type="match status" value="1"/>
</dbReference>
<dbReference type="EMBL" id="BPRE01000022">
    <property type="protein sequence ID" value="GJE78254.1"/>
    <property type="molecule type" value="Genomic_DNA"/>
</dbReference>
<dbReference type="RefSeq" id="WP_238308769.1">
    <property type="nucleotide sequence ID" value="NZ_BPRE01000022.1"/>
</dbReference>
<evidence type="ECO:0008006" key="8">
    <source>
        <dbReference type="Google" id="ProtNLM"/>
    </source>
</evidence>
<dbReference type="InterPro" id="IPR003959">
    <property type="entry name" value="ATPase_AAA_core"/>
</dbReference>
<dbReference type="PRINTS" id="PR00300">
    <property type="entry name" value="CLPPROTEASEA"/>
</dbReference>
<dbReference type="Pfam" id="PF07724">
    <property type="entry name" value="AAA_2"/>
    <property type="match status" value="1"/>
</dbReference>
<sequence length="625" mass="67523">MTNPVLALPATEKARWLRDLRRFLPLKPQFVVSGNVRDHQLSDVTPGAPVPVSLAAALRSELREAGFANVLYFDPVNGFRPLLAPGEELQTALSAMAALGLQPDAQGHAPAGIELLATTLARIAARSGEPIALLIDFASRLIIRNDALSAAEHQAFMQALVASHVARSRPIGMPPRPFFNSVVWVVDKEGDLPDWFLIDNPRIRHIPVGKPDNLARGVLARVLLRSLAGHADARADEKEAAVGAFVDGTDGMLLVDMSAIAQLARSEGIGLAAIGDAVRRYKVGVSEDPWRRIDRTKVRNGTATLQARVKGQDHAVTHMLDIVKRAVTGVGAPRRGSRPRGVAFLAGPTGVGKTELAKALTSLLFGDETAYIRFDMSEFSAEHSDQRLIGAPPGYVGYDVGGELTNAIRERPFSVVLFDEIEKAHPRILDKFLQVLDDGVLTSGRGDRVYFSEAFIIFTSNLGIYRLEADGSRVANVTAEDAFFDVQSKVRAEIDRHFKLVLNRPEILNRIGDNVLVFDFMRPDIAKLIFEGQVDDVLRGIAADQGIAVTITDDARAALRQACLSDLSNGGRGIRNKVESGLISPLARALFDHDAEPGDALSITALHVHPEGGTVIELTRSGGPS</sequence>
<dbReference type="InterPro" id="IPR019489">
    <property type="entry name" value="Clp_ATPase_C"/>
</dbReference>
<evidence type="ECO:0000313" key="7">
    <source>
        <dbReference type="Proteomes" id="UP001055093"/>
    </source>
</evidence>
<keyword evidence="3" id="KW-0143">Chaperone</keyword>
<feature type="domain" description="Clp ATPase C-terminal" evidence="5">
    <location>
        <begin position="521"/>
        <end position="608"/>
    </location>
</feature>
<dbReference type="Gene3D" id="3.40.50.300">
    <property type="entry name" value="P-loop containing nucleotide triphosphate hydrolases"/>
    <property type="match status" value="1"/>
</dbReference>
<accession>A0ABQ4V2E3</accession>
<dbReference type="PANTHER" id="PTHR11638">
    <property type="entry name" value="ATP-DEPENDENT CLP PROTEASE"/>
    <property type="match status" value="1"/>
</dbReference>
<evidence type="ECO:0000259" key="4">
    <source>
        <dbReference type="SMART" id="SM00382"/>
    </source>
</evidence>